<gene>
    <name evidence="7" type="primary">BGL1B_2</name>
    <name evidence="7" type="ORF">E1B28_005004</name>
</gene>
<keyword evidence="4" id="KW-0326">Glycosidase</keyword>
<evidence type="ECO:0000256" key="6">
    <source>
        <dbReference type="RuleBase" id="RU003690"/>
    </source>
</evidence>
<keyword evidence="8" id="KW-1185">Reference proteome</keyword>
<evidence type="ECO:0000256" key="3">
    <source>
        <dbReference type="ARBA" id="ARBA00022801"/>
    </source>
</evidence>
<dbReference type="GO" id="GO:0008422">
    <property type="term" value="F:beta-glucosidase activity"/>
    <property type="evidence" value="ECO:0007669"/>
    <property type="project" value="TreeGrafter"/>
</dbReference>
<dbReference type="KEGG" id="more:E1B28_005004"/>
<sequence length="188" mass="21579">MLGDRLPEFTEEERTLVKGSSDFFGLNTYTSNLVQPGGNDEFNGKVKTTFTRKDGSQLGTQADVPWLQDYPDGFRELLNYIWKTYKKPIYVTENGFSVKGEANEKPEEAVNDTGRVDYFCGYTNALLRAVNEDGVDVRSYLAWSLLDNFEWAEGYRVRYGVTFVDFTTQKRYPKASSKFLAQWYQSAL</sequence>
<evidence type="ECO:0000256" key="5">
    <source>
        <dbReference type="PROSITE-ProRule" id="PRU10055"/>
    </source>
</evidence>
<dbReference type="InterPro" id="IPR018120">
    <property type="entry name" value="Glyco_hydro_1_AS"/>
</dbReference>
<dbReference type="GO" id="GO:0005975">
    <property type="term" value="P:carbohydrate metabolic process"/>
    <property type="evidence" value="ECO:0007669"/>
    <property type="project" value="InterPro"/>
</dbReference>
<dbReference type="PANTHER" id="PTHR10353">
    <property type="entry name" value="GLYCOSYL HYDROLASE"/>
    <property type="match status" value="1"/>
</dbReference>
<dbReference type="InterPro" id="IPR001360">
    <property type="entry name" value="Glyco_hydro_1"/>
</dbReference>
<dbReference type="InterPro" id="IPR017853">
    <property type="entry name" value="GH"/>
</dbReference>
<evidence type="ECO:0000313" key="7">
    <source>
        <dbReference type="EMBL" id="KAG7097678.1"/>
    </source>
</evidence>
<dbReference type="GeneID" id="66074080"/>
<dbReference type="PANTHER" id="PTHR10353:SF36">
    <property type="entry name" value="LP05116P"/>
    <property type="match status" value="1"/>
</dbReference>
<dbReference type="RefSeq" id="XP_043014148.1">
    <property type="nucleotide sequence ID" value="XM_043149542.1"/>
</dbReference>
<evidence type="ECO:0000256" key="1">
    <source>
        <dbReference type="ARBA" id="ARBA00010838"/>
    </source>
</evidence>
<dbReference type="Gene3D" id="3.20.20.80">
    <property type="entry name" value="Glycosidases"/>
    <property type="match status" value="1"/>
</dbReference>
<organism evidence="7 8">
    <name type="scientific">Marasmius oreades</name>
    <name type="common">fairy-ring Marasmius</name>
    <dbReference type="NCBI Taxonomy" id="181124"/>
    <lineage>
        <taxon>Eukaryota</taxon>
        <taxon>Fungi</taxon>
        <taxon>Dikarya</taxon>
        <taxon>Basidiomycota</taxon>
        <taxon>Agaricomycotina</taxon>
        <taxon>Agaricomycetes</taxon>
        <taxon>Agaricomycetidae</taxon>
        <taxon>Agaricales</taxon>
        <taxon>Marasmiineae</taxon>
        <taxon>Marasmiaceae</taxon>
        <taxon>Marasmius</taxon>
    </lineage>
</organism>
<reference evidence="7" key="1">
    <citation type="journal article" date="2021" name="Genome Biol. Evol.">
        <title>The assembled and annotated genome of the fairy-ring fungus Marasmius oreades.</title>
        <authorList>
            <person name="Hiltunen M."/>
            <person name="Ament-Velasquez S.L."/>
            <person name="Johannesson H."/>
        </authorList>
    </citation>
    <scope>NUCLEOTIDE SEQUENCE</scope>
    <source>
        <strain evidence="7">03SP1</strain>
    </source>
</reference>
<dbReference type="AlphaFoldDB" id="A0A9P8ADP1"/>
<dbReference type="SUPFAM" id="SSF51445">
    <property type="entry name" value="(Trans)glycosidases"/>
    <property type="match status" value="1"/>
</dbReference>
<accession>A0A9P8ADP1</accession>
<dbReference type="EC" id="3.2.1.21" evidence="2"/>
<feature type="active site" description="Nucleophile" evidence="5">
    <location>
        <position position="93"/>
    </location>
</feature>
<dbReference type="PRINTS" id="PR00131">
    <property type="entry name" value="GLHYDRLASE1"/>
</dbReference>
<proteinExistence type="inferred from homology"/>
<comment type="caution">
    <text evidence="7">The sequence shown here is derived from an EMBL/GenBank/DDBJ whole genome shotgun (WGS) entry which is preliminary data.</text>
</comment>
<dbReference type="OrthoDB" id="65569at2759"/>
<evidence type="ECO:0000256" key="4">
    <source>
        <dbReference type="ARBA" id="ARBA00023295"/>
    </source>
</evidence>
<keyword evidence="3" id="KW-0378">Hydrolase</keyword>
<evidence type="ECO:0000256" key="2">
    <source>
        <dbReference type="ARBA" id="ARBA00012744"/>
    </source>
</evidence>
<dbReference type="Pfam" id="PF00232">
    <property type="entry name" value="Glyco_hydro_1"/>
    <property type="match status" value="1"/>
</dbReference>
<comment type="similarity">
    <text evidence="1 6">Belongs to the glycosyl hydrolase 1 family.</text>
</comment>
<protein>
    <recommendedName>
        <fullName evidence="2">beta-glucosidase</fullName>
        <ecNumber evidence="2">3.2.1.21</ecNumber>
    </recommendedName>
</protein>
<name>A0A9P8ADP1_9AGAR</name>
<dbReference type="EMBL" id="CM032182">
    <property type="protein sequence ID" value="KAG7097678.1"/>
    <property type="molecule type" value="Genomic_DNA"/>
</dbReference>
<dbReference type="PROSITE" id="PS00572">
    <property type="entry name" value="GLYCOSYL_HYDROL_F1_1"/>
    <property type="match status" value="1"/>
</dbReference>
<dbReference type="Proteomes" id="UP001049176">
    <property type="component" value="Chromosome 2"/>
</dbReference>
<evidence type="ECO:0000313" key="8">
    <source>
        <dbReference type="Proteomes" id="UP001049176"/>
    </source>
</evidence>